<dbReference type="NCBIfam" id="NF002463">
    <property type="entry name" value="PRK01683.1"/>
    <property type="match status" value="1"/>
</dbReference>
<evidence type="ECO:0000256" key="2">
    <source>
        <dbReference type="ARBA" id="ARBA00022679"/>
    </source>
</evidence>
<dbReference type="Gene3D" id="3.40.50.150">
    <property type="entry name" value="Vaccinia Virus protein VP39"/>
    <property type="match status" value="1"/>
</dbReference>
<evidence type="ECO:0000313" key="4">
    <source>
        <dbReference type="EMBL" id="MBB3936512.1"/>
    </source>
</evidence>
<dbReference type="GO" id="GO:0032259">
    <property type="term" value="P:methylation"/>
    <property type="evidence" value="ECO:0007669"/>
    <property type="project" value="UniProtKB-KW"/>
</dbReference>
<dbReference type="EC" id="2.1.1.144" evidence="4"/>
<dbReference type="GO" id="GO:0030798">
    <property type="term" value="F:trans-aconitate 2-methyltransferase activity"/>
    <property type="evidence" value="ECO:0007669"/>
    <property type="project" value="UniProtKB-EC"/>
</dbReference>
<gene>
    <name evidence="4" type="ORF">GGR05_002666</name>
</gene>
<dbReference type="Pfam" id="PF13649">
    <property type="entry name" value="Methyltransf_25"/>
    <property type="match status" value="1"/>
</dbReference>
<dbReference type="InterPro" id="IPR041698">
    <property type="entry name" value="Methyltransf_25"/>
</dbReference>
<dbReference type="SUPFAM" id="SSF53335">
    <property type="entry name" value="S-adenosyl-L-methionine-dependent methyltransferases"/>
    <property type="match status" value="1"/>
</dbReference>
<comment type="caution">
    <text evidence="4">The sequence shown here is derived from an EMBL/GenBank/DDBJ whole genome shotgun (WGS) entry which is preliminary data.</text>
</comment>
<evidence type="ECO:0000313" key="5">
    <source>
        <dbReference type="Proteomes" id="UP000531216"/>
    </source>
</evidence>
<keyword evidence="5" id="KW-1185">Reference proteome</keyword>
<dbReference type="InterPro" id="IPR023149">
    <property type="entry name" value="Trans_acon_MeTrfase_C"/>
</dbReference>
<reference evidence="4 5" key="1">
    <citation type="submission" date="2020-08" db="EMBL/GenBank/DDBJ databases">
        <title>Genomic Encyclopedia of Type Strains, Phase IV (KMG-IV): sequencing the most valuable type-strain genomes for metagenomic binning, comparative biology and taxonomic classification.</title>
        <authorList>
            <person name="Goeker M."/>
        </authorList>
    </citation>
    <scope>NUCLEOTIDE SEQUENCE [LARGE SCALE GENOMIC DNA]</scope>
    <source>
        <strain evidence="4 5">DSM 25024</strain>
    </source>
</reference>
<dbReference type="PANTHER" id="PTHR43861:SF1">
    <property type="entry name" value="TRANS-ACONITATE 2-METHYLTRANSFERASE"/>
    <property type="match status" value="1"/>
</dbReference>
<sequence>MGVEAGIRTPEGSLAMVDWNPGLYSRFEDERTRPARDLLARCRIGAGERGAGLRIADLGCGPGNSTALLVERFPEAEIIGYDMSESMLEAARRRLPDTRFERADIGAFAPGVSFDLLFSNAALQWVTGHAQLLPALFSHVRPGGLLAAQIPDNLGDPSQVAMRDIAAEAPFAAVLGGMDEAREVIAPRERYYDWLAAEASEVDVWATVYNHPMESPQAITDWFTSTGLKPFLDPLDAAMRAAFSQRYTEEMDRRYPPRADGRRLLAFPRLFMVARKA</sequence>
<accession>A0A7W6FVX5</accession>
<keyword evidence="1 4" id="KW-0489">Methyltransferase</keyword>
<dbReference type="InterPro" id="IPR029063">
    <property type="entry name" value="SAM-dependent_MTases_sf"/>
</dbReference>
<protein>
    <submittedName>
        <fullName evidence="4">Trans-aconitate 2-methyltransferase</fullName>
        <ecNumber evidence="4">2.1.1.144</ecNumber>
    </submittedName>
</protein>
<dbReference type="CDD" id="cd02440">
    <property type="entry name" value="AdoMet_MTases"/>
    <property type="match status" value="1"/>
</dbReference>
<keyword evidence="2 4" id="KW-0808">Transferase</keyword>
<evidence type="ECO:0000256" key="1">
    <source>
        <dbReference type="ARBA" id="ARBA00022603"/>
    </source>
</evidence>
<dbReference type="PANTHER" id="PTHR43861">
    <property type="entry name" value="TRANS-ACONITATE 2-METHYLTRANSFERASE-RELATED"/>
    <property type="match status" value="1"/>
</dbReference>
<organism evidence="4 5">
    <name type="scientific">Aureimonas phyllosphaerae</name>
    <dbReference type="NCBI Taxonomy" id="1166078"/>
    <lineage>
        <taxon>Bacteria</taxon>
        <taxon>Pseudomonadati</taxon>
        <taxon>Pseudomonadota</taxon>
        <taxon>Alphaproteobacteria</taxon>
        <taxon>Hyphomicrobiales</taxon>
        <taxon>Aurantimonadaceae</taxon>
        <taxon>Aureimonas</taxon>
    </lineage>
</organism>
<dbReference type="Proteomes" id="UP000531216">
    <property type="component" value="Unassembled WGS sequence"/>
</dbReference>
<dbReference type="AlphaFoldDB" id="A0A7W6FVX5"/>
<evidence type="ECO:0000259" key="3">
    <source>
        <dbReference type="Pfam" id="PF13649"/>
    </source>
</evidence>
<proteinExistence type="predicted"/>
<dbReference type="Gene3D" id="1.10.150.290">
    <property type="entry name" value="S-adenosyl-L-methionine-dependent methyltransferases"/>
    <property type="match status" value="1"/>
</dbReference>
<name>A0A7W6FVX5_9HYPH</name>
<feature type="domain" description="Methyltransferase" evidence="3">
    <location>
        <begin position="55"/>
        <end position="144"/>
    </location>
</feature>
<dbReference type="EMBL" id="JACIDO010000005">
    <property type="protein sequence ID" value="MBB3936512.1"/>
    <property type="molecule type" value="Genomic_DNA"/>
</dbReference>